<feature type="transmembrane region" description="Helical" evidence="19">
    <location>
        <begin position="22"/>
        <end position="46"/>
    </location>
</feature>
<evidence type="ECO:0000256" key="12">
    <source>
        <dbReference type="ARBA" id="ARBA00022982"/>
    </source>
</evidence>
<gene>
    <name evidence="22" type="primary">COX2</name>
</gene>
<geneLocation type="mitochondrion" evidence="22"/>
<name>D8WHA4_9HYME</name>
<dbReference type="PROSITE" id="PS50857">
    <property type="entry name" value="COX2_CUA"/>
    <property type="match status" value="1"/>
</dbReference>
<dbReference type="EMBL" id="GU097654">
    <property type="protein sequence ID" value="ACY09427.1"/>
    <property type="molecule type" value="Genomic_DNA"/>
</dbReference>
<accession>D8WHA4</accession>
<dbReference type="GO" id="GO:0004129">
    <property type="term" value="F:cytochrome-c oxidase activity"/>
    <property type="evidence" value="ECO:0007669"/>
    <property type="project" value="UniProtKB-EC"/>
</dbReference>
<evidence type="ECO:0000256" key="11">
    <source>
        <dbReference type="ARBA" id="ARBA00022967"/>
    </source>
</evidence>
<dbReference type="PROSITE" id="PS50999">
    <property type="entry name" value="COX2_TM"/>
    <property type="match status" value="1"/>
</dbReference>
<comment type="similarity">
    <text evidence="2 18">Belongs to the cytochrome c oxidase subunit 2 family.</text>
</comment>
<keyword evidence="7 18" id="KW-0812">Transmembrane</keyword>
<keyword evidence="11" id="KW-1278">Translocase</keyword>
<feature type="domain" description="Cytochrome oxidase subunit II transmembrane region profile" evidence="21">
    <location>
        <begin position="1"/>
        <end position="91"/>
    </location>
</feature>
<feature type="transmembrane region" description="Helical" evidence="19">
    <location>
        <begin position="67"/>
        <end position="87"/>
    </location>
</feature>
<evidence type="ECO:0000256" key="13">
    <source>
        <dbReference type="ARBA" id="ARBA00022989"/>
    </source>
</evidence>
<keyword evidence="10" id="KW-0460">Magnesium</keyword>
<dbReference type="SUPFAM" id="SSF81464">
    <property type="entry name" value="Cytochrome c oxidase subunit II-like, transmembrane region"/>
    <property type="match status" value="1"/>
</dbReference>
<dbReference type="PROSITE" id="PS00078">
    <property type="entry name" value="COX2"/>
    <property type="match status" value="1"/>
</dbReference>
<evidence type="ECO:0000256" key="2">
    <source>
        <dbReference type="ARBA" id="ARBA00007866"/>
    </source>
</evidence>
<evidence type="ECO:0000256" key="7">
    <source>
        <dbReference type="ARBA" id="ARBA00022692"/>
    </source>
</evidence>
<evidence type="ECO:0000256" key="3">
    <source>
        <dbReference type="ARBA" id="ARBA00011164"/>
    </source>
</evidence>
<keyword evidence="8 18" id="KW-0479">Metal-binding</keyword>
<keyword evidence="9 18" id="KW-0999">Mitochondrion inner membrane</keyword>
<evidence type="ECO:0000259" key="20">
    <source>
        <dbReference type="PROSITE" id="PS50857"/>
    </source>
</evidence>
<keyword evidence="15 18" id="KW-0496">Mitochondrion</keyword>
<dbReference type="PANTHER" id="PTHR22888">
    <property type="entry name" value="CYTOCHROME C OXIDASE, SUBUNIT II"/>
    <property type="match status" value="1"/>
</dbReference>
<comment type="catalytic activity">
    <reaction evidence="17">
        <text>4 Fe(II)-[cytochrome c] + O2 + 8 H(+)(in) = 4 Fe(III)-[cytochrome c] + 2 H2O + 4 H(+)(out)</text>
        <dbReference type="Rhea" id="RHEA:11436"/>
        <dbReference type="Rhea" id="RHEA-COMP:10350"/>
        <dbReference type="Rhea" id="RHEA-COMP:14399"/>
        <dbReference type="ChEBI" id="CHEBI:15377"/>
        <dbReference type="ChEBI" id="CHEBI:15378"/>
        <dbReference type="ChEBI" id="CHEBI:15379"/>
        <dbReference type="ChEBI" id="CHEBI:29033"/>
        <dbReference type="ChEBI" id="CHEBI:29034"/>
        <dbReference type="EC" id="7.1.1.9"/>
    </reaction>
    <physiologicalReaction direction="left-to-right" evidence="17">
        <dbReference type="Rhea" id="RHEA:11437"/>
    </physiologicalReaction>
</comment>
<evidence type="ECO:0000256" key="18">
    <source>
        <dbReference type="RuleBase" id="RU000457"/>
    </source>
</evidence>
<dbReference type="Gene3D" id="2.60.40.420">
    <property type="entry name" value="Cupredoxins - blue copper proteins"/>
    <property type="match status" value="1"/>
</dbReference>
<evidence type="ECO:0000256" key="16">
    <source>
        <dbReference type="ARBA" id="ARBA00023136"/>
    </source>
</evidence>
<dbReference type="FunFam" id="2.60.40.420:FF:000001">
    <property type="entry name" value="Cytochrome c oxidase subunit 2"/>
    <property type="match status" value="1"/>
</dbReference>
<dbReference type="AlphaFoldDB" id="D8WHA4"/>
<dbReference type="Pfam" id="PF00116">
    <property type="entry name" value="COX2"/>
    <property type="match status" value="1"/>
</dbReference>
<comment type="function">
    <text evidence="18">Component of the cytochrome c oxidase, the last enzyme in the mitochondrial electron transport chain which drives oxidative phosphorylation. The respiratory chain contains 3 multisubunit complexes succinate dehydrogenase (complex II, CII), ubiquinol-cytochrome c oxidoreductase (cytochrome b-c1 complex, complex III, CIII) and cytochrome c oxidase (complex IV, CIV), that cooperate to transfer electrons derived from NADH and succinate to molecular oxygen, creating an electrochemical gradient over the inner membrane that drives transmembrane transport and the ATP synthase. Cytochrome c oxidase is the component of the respiratory chain that catalyzes the reduction of oxygen to water. Electrons originating from reduced cytochrome c in the intermembrane space (IMS) are transferred via the dinuclear copper A center (CU(A)) of subunit 2 and heme A of subunit 1 to the active site in subunit 1, a binuclear center (BNC) formed by heme A3 and copper B (CU(B)). The BNC reduces molecular oxygen to 2 water molecules using 4 electrons from cytochrome c in the IMS and 4 protons from the mitochondrial matrix.</text>
</comment>
<comment type="subunit">
    <text evidence="3">Component of the cytochrome c oxidase (complex IV, CIV), a multisubunit enzyme composed of a catalytic core of 3 subunits and several supernumerary subunits. The complex exists as a monomer or a dimer and forms supercomplexes (SCs) in the inner mitochondrial membrane with ubiquinol-cytochrome c oxidoreductase (cytochrome b-c1 complex, complex III, CIII).</text>
</comment>
<dbReference type="InterPro" id="IPR001505">
    <property type="entry name" value="Copper_CuA"/>
</dbReference>
<feature type="domain" description="Cytochrome oxidase subunit II copper A binding" evidence="20">
    <location>
        <begin position="92"/>
        <end position="225"/>
    </location>
</feature>
<dbReference type="GO" id="GO:0005507">
    <property type="term" value="F:copper ion binding"/>
    <property type="evidence" value="ECO:0007669"/>
    <property type="project" value="InterPro"/>
</dbReference>
<dbReference type="SUPFAM" id="SSF49503">
    <property type="entry name" value="Cupredoxins"/>
    <property type="match status" value="1"/>
</dbReference>
<reference evidence="22" key="1">
    <citation type="journal article" date="2010" name="BMC Genomics">
        <title>Comparative mitogenomics of Braconidae (Insecta: Hymenoptera) and the phylogenetic utility of mitochondrial genomes with special reference to Holometabolous insects.</title>
        <authorList>
            <person name="Wei S.J."/>
            <person name="Shi M."/>
            <person name="Sharkey M.J."/>
            <person name="van Achterberg C."/>
            <person name="Chen X.X."/>
        </authorList>
    </citation>
    <scope>NUCLEOTIDE SEQUENCE</scope>
</reference>
<evidence type="ECO:0000256" key="15">
    <source>
        <dbReference type="ARBA" id="ARBA00023128"/>
    </source>
</evidence>
<comment type="cofactor">
    <cofactor evidence="18">
        <name>Cu cation</name>
        <dbReference type="ChEBI" id="CHEBI:23378"/>
    </cofactor>
    <text evidence="18">Binds a copper A center.</text>
</comment>
<evidence type="ECO:0000256" key="14">
    <source>
        <dbReference type="ARBA" id="ARBA00023008"/>
    </source>
</evidence>
<evidence type="ECO:0000256" key="6">
    <source>
        <dbReference type="ARBA" id="ARBA00022660"/>
    </source>
</evidence>
<dbReference type="InterPro" id="IPR011759">
    <property type="entry name" value="Cyt_c_oxidase_su2_TM_dom"/>
</dbReference>
<evidence type="ECO:0000256" key="19">
    <source>
        <dbReference type="SAM" id="Phobius"/>
    </source>
</evidence>
<dbReference type="GO" id="GO:0042773">
    <property type="term" value="P:ATP synthesis coupled electron transport"/>
    <property type="evidence" value="ECO:0007669"/>
    <property type="project" value="TreeGrafter"/>
</dbReference>
<sequence length="227" mass="27418">MYVWMMLSFQDSYSYLSLLMNFFYDFVMMILIMIMIFILYFILWIFKNMMIDMMILHNQLVEIIWTIFPMLILIFMALPSLKILYMFEELVNPFLTIKVLGHQWYWSYEYSDFYNIYFDSYMLNFNNNELFNNRLLDVDNYLVLPMKMNIRLLISSMDVIHSWALPVLMVKVDSVPGRINQIIFNSLFSGLIYGQCSEICGMNHSFMPIVVEVVNFKNFFNWLNLIK</sequence>
<keyword evidence="16 18" id="KW-0472">Membrane</keyword>
<keyword evidence="5 18" id="KW-0813">Transport</keyword>
<evidence type="ECO:0000256" key="1">
    <source>
        <dbReference type="ARBA" id="ARBA00004448"/>
    </source>
</evidence>
<evidence type="ECO:0000259" key="21">
    <source>
        <dbReference type="PROSITE" id="PS50999"/>
    </source>
</evidence>
<dbReference type="InterPro" id="IPR002429">
    <property type="entry name" value="CcO_II-like_C"/>
</dbReference>
<dbReference type="GO" id="GO:0005743">
    <property type="term" value="C:mitochondrial inner membrane"/>
    <property type="evidence" value="ECO:0007669"/>
    <property type="project" value="UniProtKB-SubCell"/>
</dbReference>
<dbReference type="PRINTS" id="PR01166">
    <property type="entry name" value="CYCOXIDASEII"/>
</dbReference>
<evidence type="ECO:0000256" key="17">
    <source>
        <dbReference type="ARBA" id="ARBA00049512"/>
    </source>
</evidence>
<evidence type="ECO:0000313" key="22">
    <source>
        <dbReference type="EMBL" id="ACY09427.1"/>
    </source>
</evidence>
<evidence type="ECO:0000256" key="4">
    <source>
        <dbReference type="ARBA" id="ARBA00015946"/>
    </source>
</evidence>
<evidence type="ECO:0000256" key="9">
    <source>
        <dbReference type="ARBA" id="ARBA00022792"/>
    </source>
</evidence>
<dbReference type="InterPro" id="IPR008972">
    <property type="entry name" value="Cupredoxin"/>
</dbReference>
<dbReference type="Pfam" id="PF02790">
    <property type="entry name" value="COX2_TM"/>
    <property type="match status" value="1"/>
</dbReference>
<comment type="subcellular location">
    <subcellularLocation>
        <location evidence="1 18">Mitochondrion inner membrane</location>
        <topology evidence="1 18">Multi-pass membrane protein</topology>
    </subcellularLocation>
</comment>
<evidence type="ECO:0000256" key="5">
    <source>
        <dbReference type="ARBA" id="ARBA00022448"/>
    </source>
</evidence>
<protein>
    <recommendedName>
        <fullName evidence="4 18">Cytochrome c oxidase subunit 2</fullName>
    </recommendedName>
</protein>
<keyword evidence="12 18" id="KW-0249">Electron transport</keyword>
<keyword evidence="13 19" id="KW-1133">Transmembrane helix</keyword>
<organism evidence="22">
    <name type="scientific">Phanerotoma flava</name>
    <dbReference type="NCBI Taxonomy" id="684660"/>
    <lineage>
        <taxon>Eukaryota</taxon>
        <taxon>Metazoa</taxon>
        <taxon>Ecdysozoa</taxon>
        <taxon>Arthropoda</taxon>
        <taxon>Hexapoda</taxon>
        <taxon>Insecta</taxon>
        <taxon>Pterygota</taxon>
        <taxon>Neoptera</taxon>
        <taxon>Endopterygota</taxon>
        <taxon>Hymenoptera</taxon>
        <taxon>Apocrita</taxon>
        <taxon>Ichneumonoidea</taxon>
        <taxon>Braconidae</taxon>
        <taxon>Cheloninae</taxon>
        <taxon>Phanerotoma</taxon>
    </lineage>
</organism>
<dbReference type="Gene3D" id="1.10.287.90">
    <property type="match status" value="1"/>
</dbReference>
<evidence type="ECO:0000256" key="10">
    <source>
        <dbReference type="ARBA" id="ARBA00022842"/>
    </source>
</evidence>
<evidence type="ECO:0000256" key="8">
    <source>
        <dbReference type="ARBA" id="ARBA00022723"/>
    </source>
</evidence>
<dbReference type="InterPro" id="IPR045187">
    <property type="entry name" value="CcO_II"/>
</dbReference>
<keyword evidence="6 18" id="KW-0679">Respiratory chain</keyword>
<keyword evidence="14 18" id="KW-0186">Copper</keyword>
<dbReference type="InterPro" id="IPR036257">
    <property type="entry name" value="Cyt_c_oxidase_su2_TM_sf"/>
</dbReference>
<proteinExistence type="inferred from homology"/>
<dbReference type="PANTHER" id="PTHR22888:SF9">
    <property type="entry name" value="CYTOCHROME C OXIDASE SUBUNIT 2"/>
    <property type="match status" value="1"/>
</dbReference>